<keyword evidence="2" id="KW-1185">Reference proteome</keyword>
<protein>
    <submittedName>
        <fullName evidence="1">Uncharacterized protein</fullName>
    </submittedName>
</protein>
<dbReference type="KEGG" id="tva:4756632"/>
<accession>A2F8C8</accession>
<reference evidence="1" key="2">
    <citation type="journal article" date="2007" name="Science">
        <title>Draft genome sequence of the sexually transmitted pathogen Trichomonas vaginalis.</title>
        <authorList>
            <person name="Carlton J.M."/>
            <person name="Hirt R.P."/>
            <person name="Silva J.C."/>
            <person name="Delcher A.L."/>
            <person name="Schatz M."/>
            <person name="Zhao Q."/>
            <person name="Wortman J.R."/>
            <person name="Bidwell S.L."/>
            <person name="Alsmark U.C.M."/>
            <person name="Besteiro S."/>
            <person name="Sicheritz-Ponten T."/>
            <person name="Noel C.J."/>
            <person name="Dacks J.B."/>
            <person name="Foster P.G."/>
            <person name="Simillion C."/>
            <person name="Van de Peer Y."/>
            <person name="Miranda-Saavedra D."/>
            <person name="Barton G.J."/>
            <person name="Westrop G.D."/>
            <person name="Mueller S."/>
            <person name="Dessi D."/>
            <person name="Fiori P.L."/>
            <person name="Ren Q."/>
            <person name="Paulsen I."/>
            <person name="Zhang H."/>
            <person name="Bastida-Corcuera F.D."/>
            <person name="Simoes-Barbosa A."/>
            <person name="Brown M.T."/>
            <person name="Hayes R.D."/>
            <person name="Mukherjee M."/>
            <person name="Okumura C.Y."/>
            <person name="Schneider R."/>
            <person name="Smith A.J."/>
            <person name="Vanacova S."/>
            <person name="Villalvazo M."/>
            <person name="Haas B.J."/>
            <person name="Pertea M."/>
            <person name="Feldblyum T.V."/>
            <person name="Utterback T.R."/>
            <person name="Shu C.L."/>
            <person name="Osoegawa K."/>
            <person name="de Jong P.J."/>
            <person name="Hrdy I."/>
            <person name="Horvathova L."/>
            <person name="Zubacova Z."/>
            <person name="Dolezal P."/>
            <person name="Malik S.B."/>
            <person name="Logsdon J.M. Jr."/>
            <person name="Henze K."/>
            <person name="Gupta A."/>
            <person name="Wang C.C."/>
            <person name="Dunne R.L."/>
            <person name="Upcroft J.A."/>
            <person name="Upcroft P."/>
            <person name="White O."/>
            <person name="Salzberg S.L."/>
            <person name="Tang P."/>
            <person name="Chiu C.-H."/>
            <person name="Lee Y.-S."/>
            <person name="Embley T.M."/>
            <person name="Coombs G.H."/>
            <person name="Mottram J.C."/>
            <person name="Tachezy J."/>
            <person name="Fraser-Liggett C.M."/>
            <person name="Johnson P.J."/>
        </authorList>
    </citation>
    <scope>NUCLEOTIDE SEQUENCE [LARGE SCALE GENOMIC DNA]</scope>
    <source>
        <strain evidence="1">G3</strain>
    </source>
</reference>
<dbReference type="AlphaFoldDB" id="A2F8C8"/>
<evidence type="ECO:0000313" key="1">
    <source>
        <dbReference type="EMBL" id="EAX98830.1"/>
    </source>
</evidence>
<sequence>MNDNNYNWWRQSLSPTIQMENNLQNDTDGLHVLGYENVSVHMTTRNWGGLCLTNSNITAFINGDVSRTNWYYAIGSYGTEKNIPAYGAYLKQVALYAKIPSLDMIICISCQVYRNLFLNFPEFLFVIIV</sequence>
<name>A2F8C8_TRIV3</name>
<gene>
    <name evidence="1" type="ORF">TVAG_409680</name>
</gene>
<dbReference type="InParanoid" id="A2F8C8"/>
<dbReference type="RefSeq" id="XP_001311760.1">
    <property type="nucleotide sequence ID" value="XM_001311759.1"/>
</dbReference>
<organism evidence="1 2">
    <name type="scientific">Trichomonas vaginalis (strain ATCC PRA-98 / G3)</name>
    <dbReference type="NCBI Taxonomy" id="412133"/>
    <lineage>
        <taxon>Eukaryota</taxon>
        <taxon>Metamonada</taxon>
        <taxon>Parabasalia</taxon>
        <taxon>Trichomonadida</taxon>
        <taxon>Trichomonadidae</taxon>
        <taxon>Trichomonas</taxon>
    </lineage>
</organism>
<dbReference type="Proteomes" id="UP000001542">
    <property type="component" value="Unassembled WGS sequence"/>
</dbReference>
<dbReference type="VEuPathDB" id="TrichDB:TVAGG3_0365630"/>
<reference evidence="1" key="1">
    <citation type="submission" date="2006-10" db="EMBL/GenBank/DDBJ databases">
        <authorList>
            <person name="Amadeo P."/>
            <person name="Zhao Q."/>
            <person name="Wortman J."/>
            <person name="Fraser-Liggett C."/>
            <person name="Carlton J."/>
        </authorList>
    </citation>
    <scope>NUCLEOTIDE SEQUENCE</scope>
    <source>
        <strain evidence="1">G3</strain>
    </source>
</reference>
<evidence type="ECO:0000313" key="2">
    <source>
        <dbReference type="Proteomes" id="UP000001542"/>
    </source>
</evidence>
<dbReference type="VEuPathDB" id="TrichDB:TVAG_409680"/>
<proteinExistence type="predicted"/>
<dbReference type="EMBL" id="DS113660">
    <property type="protein sequence ID" value="EAX98830.1"/>
    <property type="molecule type" value="Genomic_DNA"/>
</dbReference>